<keyword evidence="3" id="KW-1185">Reference proteome</keyword>
<dbReference type="Proteomes" id="UP000683360">
    <property type="component" value="Unassembled WGS sequence"/>
</dbReference>
<organism evidence="2 3">
    <name type="scientific">Mytilus edulis</name>
    <name type="common">Blue mussel</name>
    <dbReference type="NCBI Taxonomy" id="6550"/>
    <lineage>
        <taxon>Eukaryota</taxon>
        <taxon>Metazoa</taxon>
        <taxon>Spiralia</taxon>
        <taxon>Lophotrochozoa</taxon>
        <taxon>Mollusca</taxon>
        <taxon>Bivalvia</taxon>
        <taxon>Autobranchia</taxon>
        <taxon>Pteriomorphia</taxon>
        <taxon>Mytilida</taxon>
        <taxon>Mytiloidea</taxon>
        <taxon>Mytilidae</taxon>
        <taxon>Mytilinae</taxon>
        <taxon>Mytilus</taxon>
    </lineage>
</organism>
<reference evidence="2" key="1">
    <citation type="submission" date="2021-03" db="EMBL/GenBank/DDBJ databases">
        <authorList>
            <person name="Bekaert M."/>
        </authorList>
    </citation>
    <scope>NUCLEOTIDE SEQUENCE</scope>
</reference>
<comment type="caution">
    <text evidence="2">The sequence shown here is derived from an EMBL/GenBank/DDBJ whole genome shotgun (WGS) entry which is preliminary data.</text>
</comment>
<keyword evidence="1" id="KW-0812">Transmembrane</keyword>
<protein>
    <submittedName>
        <fullName evidence="2">Uncharacterized protein</fullName>
    </submittedName>
</protein>
<sequence length="257" mass="28996">MLSSEVLAHQFSQDMTYTEFNLICHLACVILTPFALGILIEPRRSFLLSVLCTDTYCNKEDDISLDYDLQEFHQRENERTITNGTNVFQNWGSGRVSETSCTSTNSTQLSTRCSSLSATLGKKIESNLCDFFLDENEERSKKYNIEKWISRKQSFTTYKCYQNTIETKIYNNNLDTSLSNSVSDLSSVPQNSTDHVESINQQSGRSFSSALIQKPSILMARVHPQTGRSVSNVVIRRSSIAALLKSDGYFSDVLSLI</sequence>
<dbReference type="EMBL" id="CAJPWZ010002938">
    <property type="protein sequence ID" value="CAG2248405.1"/>
    <property type="molecule type" value="Genomic_DNA"/>
</dbReference>
<evidence type="ECO:0000313" key="3">
    <source>
        <dbReference type="Proteomes" id="UP000683360"/>
    </source>
</evidence>
<evidence type="ECO:0000313" key="2">
    <source>
        <dbReference type="EMBL" id="CAG2248405.1"/>
    </source>
</evidence>
<accession>A0A8S3V0Z0</accession>
<dbReference type="AlphaFoldDB" id="A0A8S3V0Z0"/>
<gene>
    <name evidence="2" type="ORF">MEDL_60278</name>
</gene>
<evidence type="ECO:0000256" key="1">
    <source>
        <dbReference type="SAM" id="Phobius"/>
    </source>
</evidence>
<name>A0A8S3V0Z0_MYTED</name>
<feature type="transmembrane region" description="Helical" evidence="1">
    <location>
        <begin position="20"/>
        <end position="40"/>
    </location>
</feature>
<proteinExistence type="predicted"/>
<dbReference type="OrthoDB" id="6148999at2759"/>
<keyword evidence="1" id="KW-0472">Membrane</keyword>
<keyword evidence="1" id="KW-1133">Transmembrane helix</keyword>